<sequence>MSGRLLIDAQDLAVHYPVGSGLLRRPRALQAVEAVSLTLAAGETLGIVGESGCGKSTLGRALLGLTPITRGRVMLEGVDLTALSPRALRAHRRHAQMVFQDPLASLDPRMTVGQILAEPMRVHEPAMTTLAVRARALSLLERVGLGTAALDGYPHEFSGGQCQRIGIARALMLRPRLLVCDEPVSALDVSIQGQIVNLLQDLQAEQGLGLVFIAHDLAVVRHISHRIQVMYLGRTVEAGPTAAIFAAPRHPYTRGLLDAVPEPRPGAPLRVPVAGDLPSPLDPPPGCAFHPRCPRAQERCRLEAPTLRPLGADRTVRCHFPLDDQDPA</sequence>
<evidence type="ECO:0000313" key="6">
    <source>
        <dbReference type="EMBL" id="TFZ83090.1"/>
    </source>
</evidence>
<keyword evidence="3" id="KW-0547">Nucleotide-binding</keyword>
<dbReference type="Pfam" id="PF08352">
    <property type="entry name" value="oligo_HPY"/>
    <property type="match status" value="1"/>
</dbReference>
<accession>A0A4Z0FAB4</accession>
<dbReference type="InterPro" id="IPR003593">
    <property type="entry name" value="AAA+_ATPase"/>
</dbReference>
<reference evidence="6 7" key="1">
    <citation type="journal article" date="2019" name="ISME J.">
        <title>Candidatus Macondimonas diazotrophica, a novel gammaproteobacterial genus dominating crude-oil-contaminated coastal sediments.</title>
        <authorList>
            <person name="Karthikeyan S."/>
            <person name="Konstantinidis K."/>
        </authorList>
    </citation>
    <scope>NUCLEOTIDE SEQUENCE [LARGE SCALE GENOMIC DNA]</scope>
    <source>
        <strain evidence="6 7">KTK01</strain>
    </source>
</reference>
<dbReference type="Proteomes" id="UP000297890">
    <property type="component" value="Unassembled WGS sequence"/>
</dbReference>
<keyword evidence="7" id="KW-1185">Reference proteome</keyword>
<protein>
    <submittedName>
        <fullName evidence="6">ATP-binding cassette domain-containing protein</fullName>
    </submittedName>
</protein>
<evidence type="ECO:0000256" key="3">
    <source>
        <dbReference type="ARBA" id="ARBA00022741"/>
    </source>
</evidence>
<dbReference type="AlphaFoldDB" id="A0A4Z0FAB4"/>
<dbReference type="OrthoDB" id="9784450at2"/>
<feature type="domain" description="ABC transporter" evidence="5">
    <location>
        <begin position="7"/>
        <end position="257"/>
    </location>
</feature>
<dbReference type="SMART" id="SM00382">
    <property type="entry name" value="AAA"/>
    <property type="match status" value="1"/>
</dbReference>
<dbReference type="PANTHER" id="PTHR43776:SF7">
    <property type="entry name" value="D,D-DIPEPTIDE TRANSPORT ATP-BINDING PROTEIN DDPF-RELATED"/>
    <property type="match status" value="1"/>
</dbReference>
<evidence type="ECO:0000256" key="4">
    <source>
        <dbReference type="ARBA" id="ARBA00022840"/>
    </source>
</evidence>
<dbReference type="GO" id="GO:0015833">
    <property type="term" value="P:peptide transport"/>
    <property type="evidence" value="ECO:0007669"/>
    <property type="project" value="InterPro"/>
</dbReference>
<dbReference type="RefSeq" id="WP_135281390.1">
    <property type="nucleotide sequence ID" value="NZ_SRIO01000005.1"/>
</dbReference>
<organism evidence="6 7">
    <name type="scientific">Candidatus Macondimonas diazotrophica</name>
    <dbReference type="NCBI Taxonomy" id="2305248"/>
    <lineage>
        <taxon>Bacteria</taxon>
        <taxon>Pseudomonadati</taxon>
        <taxon>Pseudomonadota</taxon>
        <taxon>Gammaproteobacteria</taxon>
        <taxon>Chromatiales</taxon>
        <taxon>Ectothiorhodospiraceae</taxon>
        <taxon>Candidatus Macondimonas</taxon>
    </lineage>
</organism>
<dbReference type="PROSITE" id="PS00211">
    <property type="entry name" value="ABC_TRANSPORTER_1"/>
    <property type="match status" value="1"/>
</dbReference>
<name>A0A4Z0FAB4_9GAMM</name>
<dbReference type="GO" id="GO:0055085">
    <property type="term" value="P:transmembrane transport"/>
    <property type="evidence" value="ECO:0007669"/>
    <property type="project" value="UniProtKB-ARBA"/>
</dbReference>
<dbReference type="EMBL" id="SRIO01000005">
    <property type="protein sequence ID" value="TFZ83090.1"/>
    <property type="molecule type" value="Genomic_DNA"/>
</dbReference>
<dbReference type="FunFam" id="3.40.50.300:FF:000016">
    <property type="entry name" value="Oligopeptide ABC transporter ATP-binding component"/>
    <property type="match status" value="1"/>
</dbReference>
<evidence type="ECO:0000256" key="1">
    <source>
        <dbReference type="ARBA" id="ARBA00005417"/>
    </source>
</evidence>
<dbReference type="GO" id="GO:0005524">
    <property type="term" value="F:ATP binding"/>
    <property type="evidence" value="ECO:0007669"/>
    <property type="project" value="UniProtKB-KW"/>
</dbReference>
<dbReference type="InterPro" id="IPR027417">
    <property type="entry name" value="P-loop_NTPase"/>
</dbReference>
<comment type="caution">
    <text evidence="6">The sequence shown here is derived from an EMBL/GenBank/DDBJ whole genome shotgun (WGS) entry which is preliminary data.</text>
</comment>
<evidence type="ECO:0000259" key="5">
    <source>
        <dbReference type="PROSITE" id="PS50893"/>
    </source>
</evidence>
<dbReference type="GO" id="GO:0016887">
    <property type="term" value="F:ATP hydrolysis activity"/>
    <property type="evidence" value="ECO:0007669"/>
    <property type="project" value="InterPro"/>
</dbReference>
<dbReference type="InterPro" id="IPR003439">
    <property type="entry name" value="ABC_transporter-like_ATP-bd"/>
</dbReference>
<dbReference type="CDD" id="cd03257">
    <property type="entry name" value="ABC_NikE_OppD_transporters"/>
    <property type="match status" value="1"/>
</dbReference>
<dbReference type="Gene3D" id="3.40.50.300">
    <property type="entry name" value="P-loop containing nucleotide triphosphate hydrolases"/>
    <property type="match status" value="1"/>
</dbReference>
<gene>
    <name evidence="6" type="ORF">E4680_05510</name>
</gene>
<dbReference type="InterPro" id="IPR013563">
    <property type="entry name" value="Oligopep_ABC_C"/>
</dbReference>
<proteinExistence type="inferred from homology"/>
<dbReference type="Pfam" id="PF00005">
    <property type="entry name" value="ABC_tran"/>
    <property type="match status" value="1"/>
</dbReference>
<keyword evidence="2" id="KW-0813">Transport</keyword>
<evidence type="ECO:0000313" key="7">
    <source>
        <dbReference type="Proteomes" id="UP000297890"/>
    </source>
</evidence>
<dbReference type="PROSITE" id="PS50893">
    <property type="entry name" value="ABC_TRANSPORTER_2"/>
    <property type="match status" value="1"/>
</dbReference>
<dbReference type="PANTHER" id="PTHR43776">
    <property type="entry name" value="TRANSPORT ATP-BINDING PROTEIN"/>
    <property type="match status" value="1"/>
</dbReference>
<comment type="similarity">
    <text evidence="1">Belongs to the ABC transporter superfamily.</text>
</comment>
<evidence type="ECO:0000256" key="2">
    <source>
        <dbReference type="ARBA" id="ARBA00022448"/>
    </source>
</evidence>
<dbReference type="InterPro" id="IPR017871">
    <property type="entry name" value="ABC_transporter-like_CS"/>
</dbReference>
<dbReference type="NCBIfam" id="TIGR01727">
    <property type="entry name" value="oligo_HPY"/>
    <property type="match status" value="1"/>
</dbReference>
<keyword evidence="4 6" id="KW-0067">ATP-binding</keyword>
<dbReference type="InterPro" id="IPR050319">
    <property type="entry name" value="ABC_transp_ATP-bind"/>
</dbReference>
<dbReference type="SUPFAM" id="SSF52540">
    <property type="entry name" value="P-loop containing nucleoside triphosphate hydrolases"/>
    <property type="match status" value="1"/>
</dbReference>